<proteinExistence type="predicted"/>
<dbReference type="Proteomes" id="UP001148737">
    <property type="component" value="Unassembled WGS sequence"/>
</dbReference>
<evidence type="ECO:0000313" key="2">
    <source>
        <dbReference type="Proteomes" id="UP001148737"/>
    </source>
</evidence>
<protein>
    <submittedName>
        <fullName evidence="1">Uncharacterized protein</fullName>
    </submittedName>
</protein>
<dbReference type="EMBL" id="JANAKD010001053">
    <property type="protein sequence ID" value="KAJ3484075.1"/>
    <property type="molecule type" value="Genomic_DNA"/>
</dbReference>
<reference evidence="1" key="1">
    <citation type="submission" date="2022-07" db="EMBL/GenBank/DDBJ databases">
        <title>Genome Sequence of Lecanicillium saksenae.</title>
        <authorList>
            <person name="Buettner E."/>
        </authorList>
    </citation>
    <scope>NUCLEOTIDE SEQUENCE</scope>
    <source>
        <strain evidence="1">VT-O1</strain>
    </source>
</reference>
<gene>
    <name evidence="1" type="ORF">NLG97_g7148</name>
</gene>
<sequence>MQHRYSSLTPTMAATESAGLDIERHIKYWKRCHGTFLPAPYTANDSTRLTLACFIISSLDLLRSPLTPQERAAIRTWVLSLQHPDGGFCGSATHAPAGPSAGDPNLAATFFALVLLALAAVGTGLEGDEKGAFAGVKRRKHLLWLKKLQREEDGAMGQMLWEGKSVGGHDVRNSYMAAGIRWMLRGDLKEGDEAWVEDLDLEKLVKFISNTQTHDGGMGETTSHHESHGGYTFCALSALSLLSRPASTGERTAAADTHVPDRAHLLKFLSHRQFIYHAEEETEHEEDEENFIEKELAQLQLDGPPAFVGCNGRWNKKADTCYFWWAAGALSLIGQTSMLHREPASNYLTGVTQHRIGGFAKTTGAPPDIYHSYLGLTALAVLGEPKLKELDAELCCSVEVANCIAKARDGLLAAEKAKAAASWENDGFCPPPIMSSKPEENSQQDPWNGEVKQKFQSKSKSEFYDPCQEAAQRSYKCLYRNNGDKSMCADYFQCVTTER</sequence>
<keyword evidence="2" id="KW-1185">Reference proteome</keyword>
<name>A0ACC1QRF6_9HYPO</name>
<accession>A0ACC1QRF6</accession>
<evidence type="ECO:0000313" key="1">
    <source>
        <dbReference type="EMBL" id="KAJ3484075.1"/>
    </source>
</evidence>
<comment type="caution">
    <text evidence="1">The sequence shown here is derived from an EMBL/GenBank/DDBJ whole genome shotgun (WGS) entry which is preliminary data.</text>
</comment>
<organism evidence="1 2">
    <name type="scientific">Lecanicillium saksenae</name>
    <dbReference type="NCBI Taxonomy" id="468837"/>
    <lineage>
        <taxon>Eukaryota</taxon>
        <taxon>Fungi</taxon>
        <taxon>Dikarya</taxon>
        <taxon>Ascomycota</taxon>
        <taxon>Pezizomycotina</taxon>
        <taxon>Sordariomycetes</taxon>
        <taxon>Hypocreomycetidae</taxon>
        <taxon>Hypocreales</taxon>
        <taxon>Cordycipitaceae</taxon>
        <taxon>Lecanicillium</taxon>
    </lineage>
</organism>